<dbReference type="PROSITE" id="PS00606">
    <property type="entry name" value="KS3_1"/>
    <property type="match status" value="1"/>
</dbReference>
<proteinExistence type="inferred from homology"/>
<reference evidence="19 20" key="1">
    <citation type="submission" date="2024-01" db="EMBL/GenBank/DDBJ databases">
        <title>Maribacter spp. originated from different algae showed divergent polysaccharides utilization ability.</title>
        <authorList>
            <person name="Wang H."/>
            <person name="Wu Y."/>
        </authorList>
    </citation>
    <scope>NUCLEOTIDE SEQUENCE [LARGE SCALE GENOMIC DNA]</scope>
    <source>
        <strain evidence="19 20">PR1</strain>
    </source>
</reference>
<dbReference type="InterPro" id="IPR020841">
    <property type="entry name" value="PKS_Beta-ketoAc_synthase_dom"/>
</dbReference>
<keyword evidence="20" id="KW-1185">Reference proteome</keyword>
<keyword evidence="11 19" id="KW-0012">Acyltransferase</keyword>
<evidence type="ECO:0000256" key="12">
    <source>
        <dbReference type="ARBA" id="ARBA00039450"/>
    </source>
</evidence>
<evidence type="ECO:0000256" key="9">
    <source>
        <dbReference type="ARBA" id="ARBA00023098"/>
    </source>
</evidence>
<evidence type="ECO:0000256" key="17">
    <source>
        <dbReference type="RuleBase" id="RU003694"/>
    </source>
</evidence>
<organism evidence="19 20">
    <name type="scientific">Maribacter cobaltidurans</name>
    <dbReference type="NCBI Taxonomy" id="1178778"/>
    <lineage>
        <taxon>Bacteria</taxon>
        <taxon>Pseudomonadati</taxon>
        <taxon>Bacteroidota</taxon>
        <taxon>Flavobacteriia</taxon>
        <taxon>Flavobacteriales</taxon>
        <taxon>Flavobacteriaceae</taxon>
        <taxon>Maribacter</taxon>
    </lineage>
</organism>
<gene>
    <name evidence="19" type="ORF">V1I91_02955</name>
</gene>
<dbReference type="CDD" id="cd00834">
    <property type="entry name" value="KAS_I_II"/>
    <property type="match status" value="1"/>
</dbReference>
<evidence type="ECO:0000256" key="15">
    <source>
        <dbReference type="ARBA" id="ARBA00048121"/>
    </source>
</evidence>
<dbReference type="InterPro" id="IPR000794">
    <property type="entry name" value="Beta-ketoacyl_synthase"/>
</dbReference>
<dbReference type="SMART" id="SM00825">
    <property type="entry name" value="PKS_KS"/>
    <property type="match status" value="1"/>
</dbReference>
<evidence type="ECO:0000256" key="4">
    <source>
        <dbReference type="ARBA" id="ARBA00013191"/>
    </source>
</evidence>
<evidence type="ECO:0000256" key="1">
    <source>
        <dbReference type="ARBA" id="ARBA00004496"/>
    </source>
</evidence>
<evidence type="ECO:0000256" key="13">
    <source>
        <dbReference type="ARBA" id="ARBA00041620"/>
    </source>
</evidence>
<keyword evidence="6" id="KW-0444">Lipid biosynthesis</keyword>
<dbReference type="InterPro" id="IPR018201">
    <property type="entry name" value="Ketoacyl_synth_AS"/>
</dbReference>
<comment type="subcellular location">
    <subcellularLocation>
        <location evidence="1">Cytoplasm</location>
    </subcellularLocation>
</comment>
<keyword evidence="9" id="KW-0443">Lipid metabolism</keyword>
<evidence type="ECO:0000256" key="5">
    <source>
        <dbReference type="ARBA" id="ARBA00022490"/>
    </source>
</evidence>
<keyword evidence="5" id="KW-0963">Cytoplasm</keyword>
<dbReference type="PANTHER" id="PTHR11712:SF306">
    <property type="entry name" value="3-OXOACYL-[ACYL-CARRIER-PROTEIN] SYNTHASE 1"/>
    <property type="match status" value="1"/>
</dbReference>
<dbReference type="Gene3D" id="3.40.47.10">
    <property type="match status" value="1"/>
</dbReference>
<keyword evidence="8" id="KW-0276">Fatty acid metabolism</keyword>
<dbReference type="EMBL" id="JAZDDG010000001">
    <property type="protein sequence ID" value="MEE1975011.1"/>
    <property type="molecule type" value="Genomic_DNA"/>
</dbReference>
<dbReference type="Pfam" id="PF00109">
    <property type="entry name" value="ketoacyl-synt"/>
    <property type="match status" value="1"/>
</dbReference>
<evidence type="ECO:0000256" key="16">
    <source>
        <dbReference type="ARBA" id="ARBA00048506"/>
    </source>
</evidence>
<dbReference type="PROSITE" id="PS51257">
    <property type="entry name" value="PROKAR_LIPOPROTEIN"/>
    <property type="match status" value="1"/>
</dbReference>
<evidence type="ECO:0000256" key="8">
    <source>
        <dbReference type="ARBA" id="ARBA00022832"/>
    </source>
</evidence>
<name>A0ABU7IQB5_9FLAO</name>
<evidence type="ECO:0000256" key="3">
    <source>
        <dbReference type="ARBA" id="ARBA00011738"/>
    </source>
</evidence>
<sequence>MMKRVVITGMGIYSCIGKNLEEVKNSLYLGKSGIGIDPVRAEFGYRSPLTGIVEDPDLKKLLSRRQRVSMGEESRYAYVATLEAMQNALIDEDFFEKNEVGIIYGNDSTALSVVESIEVIKAKKDTTLVGSGAIFKAMNSTVTMNLSTIFKLKGINLTLSAACASGSHSIGLAYHLIKSGLQDCIIAGGAQETNHISMASFDGLGVFGVRPEEPTKASRPFDKDRNGLIPSGGGATIILESYDSALKRGAPILGEVIGYGFSSNGDHISTPNVDGPARAMGKALKDAKIDAKTIDYINAHATSTPVGDANEAKALFEVFGNSAPHISSTKSMTGHECWMAGASEVIYSMLMMQNSFIAPNINLENPDEDAAKLNLANKTLDKKIDVFLSNSFGFGGTNSALIVKKVD</sequence>
<dbReference type="InterPro" id="IPR014031">
    <property type="entry name" value="Ketoacyl_synth_C"/>
</dbReference>
<keyword evidence="7 17" id="KW-0808">Transferase</keyword>
<dbReference type="SUPFAM" id="SSF53901">
    <property type="entry name" value="Thiolase-like"/>
    <property type="match status" value="2"/>
</dbReference>
<dbReference type="InterPro" id="IPR014030">
    <property type="entry name" value="Ketoacyl_synth_N"/>
</dbReference>
<dbReference type="RefSeq" id="WP_272649833.1">
    <property type="nucleotide sequence ID" value="NZ_JAZDDG010000001.1"/>
</dbReference>
<dbReference type="EC" id="2.3.1.41" evidence="4"/>
<comment type="similarity">
    <text evidence="2 17">Belongs to the thiolase-like superfamily. Beta-ketoacyl-ACP synthases family.</text>
</comment>
<dbReference type="PROSITE" id="PS00098">
    <property type="entry name" value="THIOLASE_1"/>
    <property type="match status" value="1"/>
</dbReference>
<accession>A0ABU7IQB5</accession>
<comment type="caution">
    <text evidence="19">The sequence shown here is derived from an EMBL/GenBank/DDBJ whole genome shotgun (WGS) entry which is preliminary data.</text>
</comment>
<evidence type="ECO:0000256" key="11">
    <source>
        <dbReference type="ARBA" id="ARBA00023315"/>
    </source>
</evidence>
<dbReference type="InterPro" id="IPR020615">
    <property type="entry name" value="Thiolase_acyl_enz_int_AS"/>
</dbReference>
<comment type="catalytic activity">
    <reaction evidence="16">
        <text>a fatty acyl-[ACP] + malonyl-[ACP] + H(+) = a 3-oxoacyl-[ACP] + holo-[ACP] + CO2</text>
        <dbReference type="Rhea" id="RHEA:22836"/>
        <dbReference type="Rhea" id="RHEA-COMP:9623"/>
        <dbReference type="Rhea" id="RHEA-COMP:9685"/>
        <dbReference type="Rhea" id="RHEA-COMP:9916"/>
        <dbReference type="Rhea" id="RHEA-COMP:14125"/>
        <dbReference type="ChEBI" id="CHEBI:15378"/>
        <dbReference type="ChEBI" id="CHEBI:16526"/>
        <dbReference type="ChEBI" id="CHEBI:64479"/>
        <dbReference type="ChEBI" id="CHEBI:78449"/>
        <dbReference type="ChEBI" id="CHEBI:78776"/>
        <dbReference type="ChEBI" id="CHEBI:138651"/>
        <dbReference type="EC" id="2.3.1.41"/>
    </reaction>
    <physiologicalReaction direction="left-to-right" evidence="16">
        <dbReference type="Rhea" id="RHEA:22837"/>
    </physiologicalReaction>
</comment>
<dbReference type="GO" id="GO:0016746">
    <property type="term" value="F:acyltransferase activity"/>
    <property type="evidence" value="ECO:0007669"/>
    <property type="project" value="UniProtKB-KW"/>
</dbReference>
<dbReference type="PANTHER" id="PTHR11712">
    <property type="entry name" value="POLYKETIDE SYNTHASE-RELATED"/>
    <property type="match status" value="1"/>
</dbReference>
<dbReference type="InterPro" id="IPR016039">
    <property type="entry name" value="Thiolase-like"/>
</dbReference>
<feature type="domain" description="Ketosynthase family 3 (KS3)" evidence="18">
    <location>
        <begin position="2"/>
        <end position="405"/>
    </location>
</feature>
<evidence type="ECO:0000256" key="10">
    <source>
        <dbReference type="ARBA" id="ARBA00023160"/>
    </source>
</evidence>
<protein>
    <recommendedName>
        <fullName evidence="12">3-oxoacyl-[acyl-carrier-protein] synthase 1</fullName>
        <ecNumber evidence="4">2.3.1.41</ecNumber>
    </recommendedName>
    <alternativeName>
        <fullName evidence="13">3-oxoacyl-[acyl-carrier-protein] synthase I</fullName>
    </alternativeName>
    <alternativeName>
        <fullName evidence="14">Beta-ketoacyl-ACP synthase I</fullName>
    </alternativeName>
</protein>
<evidence type="ECO:0000256" key="14">
    <source>
        <dbReference type="ARBA" id="ARBA00042143"/>
    </source>
</evidence>
<keyword evidence="10" id="KW-0275">Fatty acid biosynthesis</keyword>
<dbReference type="Pfam" id="PF02801">
    <property type="entry name" value="Ketoacyl-synt_C"/>
    <property type="match status" value="1"/>
</dbReference>
<evidence type="ECO:0000259" key="18">
    <source>
        <dbReference type="PROSITE" id="PS52004"/>
    </source>
</evidence>
<dbReference type="Proteomes" id="UP001356308">
    <property type="component" value="Unassembled WGS sequence"/>
</dbReference>
<evidence type="ECO:0000256" key="6">
    <source>
        <dbReference type="ARBA" id="ARBA00022516"/>
    </source>
</evidence>
<evidence type="ECO:0000256" key="2">
    <source>
        <dbReference type="ARBA" id="ARBA00008467"/>
    </source>
</evidence>
<evidence type="ECO:0000256" key="7">
    <source>
        <dbReference type="ARBA" id="ARBA00022679"/>
    </source>
</evidence>
<comment type="catalytic activity">
    <reaction evidence="15">
        <text>(3Z)-decenoyl-[ACP] + malonyl-[ACP] + H(+) = 3-oxo-(5Z)-dodecenoyl-[ACP] + holo-[ACP] + CO2</text>
        <dbReference type="Rhea" id="RHEA:54940"/>
        <dbReference type="Rhea" id="RHEA-COMP:9623"/>
        <dbReference type="Rhea" id="RHEA-COMP:9685"/>
        <dbReference type="Rhea" id="RHEA-COMP:9927"/>
        <dbReference type="Rhea" id="RHEA-COMP:14042"/>
        <dbReference type="ChEBI" id="CHEBI:15378"/>
        <dbReference type="ChEBI" id="CHEBI:16526"/>
        <dbReference type="ChEBI" id="CHEBI:64479"/>
        <dbReference type="ChEBI" id="CHEBI:78449"/>
        <dbReference type="ChEBI" id="CHEBI:78798"/>
        <dbReference type="ChEBI" id="CHEBI:138410"/>
    </reaction>
    <physiologicalReaction direction="left-to-right" evidence="15">
        <dbReference type="Rhea" id="RHEA:54941"/>
    </physiologicalReaction>
</comment>
<dbReference type="PROSITE" id="PS52004">
    <property type="entry name" value="KS3_2"/>
    <property type="match status" value="1"/>
</dbReference>
<comment type="subunit">
    <text evidence="3">Homodimer.</text>
</comment>
<evidence type="ECO:0000313" key="19">
    <source>
        <dbReference type="EMBL" id="MEE1975011.1"/>
    </source>
</evidence>
<evidence type="ECO:0000313" key="20">
    <source>
        <dbReference type="Proteomes" id="UP001356308"/>
    </source>
</evidence>